<gene>
    <name evidence="6" type="ORF">SAMN05444420_101269</name>
</gene>
<dbReference type="SUPFAM" id="SSF48334">
    <property type="entry name" value="DNA repair protein MutS, domain III"/>
    <property type="match status" value="1"/>
</dbReference>
<dbReference type="AlphaFoldDB" id="A0A1H2QW58"/>
<dbReference type="GO" id="GO:0005524">
    <property type="term" value="F:ATP binding"/>
    <property type="evidence" value="ECO:0007669"/>
    <property type="project" value="UniProtKB-KW"/>
</dbReference>
<evidence type="ECO:0000256" key="4">
    <source>
        <dbReference type="SAM" id="Phobius"/>
    </source>
</evidence>
<feature type="transmembrane region" description="Helical" evidence="4">
    <location>
        <begin position="25"/>
        <end position="44"/>
    </location>
</feature>
<proteinExistence type="predicted"/>
<dbReference type="GO" id="GO:0005829">
    <property type="term" value="C:cytosol"/>
    <property type="evidence" value="ECO:0007669"/>
    <property type="project" value="TreeGrafter"/>
</dbReference>
<sequence>MISTYQQLLEEATLSFKQLSQKSHVIGTLRLVVALAILVSIYFAFREKSWLVAAIILLLLILFFYLVVIHKKTNLFRKIAQEKIAINEKEIAFLEKNQFFSANGEEFQDDTHPYSYDLDIFGAHSLYQYINRTHTFLGRKSLATHFLSPKADEISHLQAVTQELSAEEHLRWRQEFMATTALIGDTQEFYEQMEQWAAREEKAFPRLLRFFLWGASLLVILSLIAGYGWGYERFKVVCNTLITINLFIFLTFIGKMQKSKLGFENTYHLLYTFKRSITLIEKATQFKSARFELLREKLHEGDESASRSISQLSRLLDDLDNVGNILVSIPLNILTFYHLHTYRKLLKWKQAHAKHIALWLSVIAEVEVLHSFANFSYNNPSFAYPTLNDQQLISFESLGHPLIPAKGRVCNTISFASHRFVILTGSNMSGKSTFLRALGVNMLLATMGLPVCAQKATVHPMKLLVSMRLSDSLSDGKSYFYAEINRLRTIMEQLEKAPCFVLLDELLRGTNSEDKQSGTFRIIEKMVALKAIGVIATHDLEVCTLSDKYPDILQNKCFESQIIAGELYFDYTLKEGICQNKNATFLMEKMGVI</sequence>
<dbReference type="GeneID" id="85017861"/>
<dbReference type="GO" id="GO:0030983">
    <property type="term" value="F:mismatched DNA binding"/>
    <property type="evidence" value="ECO:0007669"/>
    <property type="project" value="InterPro"/>
</dbReference>
<keyword evidence="7" id="KW-1185">Reference proteome</keyword>
<feature type="domain" description="DNA mismatch repair proteins mutS family" evidence="5">
    <location>
        <begin position="418"/>
        <end position="588"/>
    </location>
</feature>
<feature type="transmembrane region" description="Helical" evidence="4">
    <location>
        <begin position="234"/>
        <end position="253"/>
    </location>
</feature>
<dbReference type="Proteomes" id="UP000182771">
    <property type="component" value="Unassembled WGS sequence"/>
</dbReference>
<dbReference type="InterPro" id="IPR027417">
    <property type="entry name" value="P-loop_NTPase"/>
</dbReference>
<name>A0A1H2QW58_9FLAO</name>
<dbReference type="Pfam" id="PF00488">
    <property type="entry name" value="MutS_V"/>
    <property type="match status" value="1"/>
</dbReference>
<dbReference type="Gene3D" id="1.10.1420.10">
    <property type="match status" value="1"/>
</dbReference>
<keyword evidence="4" id="KW-1133">Transmembrane helix</keyword>
<dbReference type="GO" id="GO:0006298">
    <property type="term" value="P:mismatch repair"/>
    <property type="evidence" value="ECO:0007669"/>
    <property type="project" value="InterPro"/>
</dbReference>
<dbReference type="InterPro" id="IPR045076">
    <property type="entry name" value="MutS"/>
</dbReference>
<keyword evidence="3" id="KW-0238">DNA-binding</keyword>
<dbReference type="SUPFAM" id="SSF52540">
    <property type="entry name" value="P-loop containing nucleoside triphosphate hydrolases"/>
    <property type="match status" value="1"/>
</dbReference>
<dbReference type="OrthoDB" id="9802448at2"/>
<feature type="transmembrane region" description="Helical" evidence="4">
    <location>
        <begin position="207"/>
        <end position="228"/>
    </location>
</feature>
<evidence type="ECO:0000259" key="5">
    <source>
        <dbReference type="SMART" id="SM00534"/>
    </source>
</evidence>
<dbReference type="InterPro" id="IPR036187">
    <property type="entry name" value="DNA_mismatch_repair_MutS_sf"/>
</dbReference>
<evidence type="ECO:0000313" key="7">
    <source>
        <dbReference type="Proteomes" id="UP000182771"/>
    </source>
</evidence>
<dbReference type="SMART" id="SM00534">
    <property type="entry name" value="MUTSac"/>
    <property type="match status" value="1"/>
</dbReference>
<keyword evidence="2" id="KW-0067">ATP-binding</keyword>
<organism evidence="6 7">
    <name type="scientific">Capnocytophaga granulosa</name>
    <dbReference type="NCBI Taxonomy" id="45242"/>
    <lineage>
        <taxon>Bacteria</taxon>
        <taxon>Pseudomonadati</taxon>
        <taxon>Bacteroidota</taxon>
        <taxon>Flavobacteriia</taxon>
        <taxon>Flavobacteriales</taxon>
        <taxon>Flavobacteriaceae</taxon>
        <taxon>Capnocytophaga</taxon>
    </lineage>
</organism>
<keyword evidence="1" id="KW-0547">Nucleotide-binding</keyword>
<dbReference type="GO" id="GO:0140664">
    <property type="term" value="F:ATP-dependent DNA damage sensor activity"/>
    <property type="evidence" value="ECO:0007669"/>
    <property type="project" value="InterPro"/>
</dbReference>
<evidence type="ECO:0000313" key="6">
    <source>
        <dbReference type="EMBL" id="SDW11148.1"/>
    </source>
</evidence>
<protein>
    <submittedName>
        <fullName evidence="6">MutS domain V</fullName>
    </submittedName>
</protein>
<evidence type="ECO:0000256" key="3">
    <source>
        <dbReference type="ARBA" id="ARBA00023125"/>
    </source>
</evidence>
<dbReference type="PANTHER" id="PTHR11361:SF99">
    <property type="entry name" value="DNA MISMATCH REPAIR PROTEIN"/>
    <property type="match status" value="1"/>
</dbReference>
<evidence type="ECO:0000256" key="1">
    <source>
        <dbReference type="ARBA" id="ARBA00022741"/>
    </source>
</evidence>
<keyword evidence="4" id="KW-0472">Membrane</keyword>
<dbReference type="PANTHER" id="PTHR11361">
    <property type="entry name" value="DNA MISMATCH REPAIR PROTEIN MUTS FAMILY MEMBER"/>
    <property type="match status" value="1"/>
</dbReference>
<keyword evidence="4" id="KW-0812">Transmembrane</keyword>
<dbReference type="EMBL" id="FNND01000001">
    <property type="protein sequence ID" value="SDW11148.1"/>
    <property type="molecule type" value="Genomic_DNA"/>
</dbReference>
<feature type="transmembrane region" description="Helical" evidence="4">
    <location>
        <begin position="50"/>
        <end position="69"/>
    </location>
</feature>
<dbReference type="InterPro" id="IPR000432">
    <property type="entry name" value="DNA_mismatch_repair_MutS_C"/>
</dbReference>
<accession>A0A1H2QW58</accession>
<comment type="caution">
    <text evidence="6">The sequence shown here is derived from an EMBL/GenBank/DDBJ whole genome shotgun (WGS) entry which is preliminary data.</text>
</comment>
<evidence type="ECO:0000256" key="2">
    <source>
        <dbReference type="ARBA" id="ARBA00022840"/>
    </source>
</evidence>
<dbReference type="RefSeq" id="WP_016419561.1">
    <property type="nucleotide sequence ID" value="NZ_FNND01000001.1"/>
</dbReference>
<reference evidence="6 7" key="1">
    <citation type="submission" date="2016-10" db="EMBL/GenBank/DDBJ databases">
        <authorList>
            <person name="Varghese N."/>
            <person name="Submissions S."/>
        </authorList>
    </citation>
    <scope>NUCLEOTIDE SEQUENCE [LARGE SCALE GENOMIC DNA]</scope>
    <source>
        <strain evidence="6 7">DSM 11449</strain>
    </source>
</reference>
<dbReference type="Gene3D" id="3.40.50.300">
    <property type="entry name" value="P-loop containing nucleotide triphosphate hydrolases"/>
    <property type="match status" value="1"/>
</dbReference>